<dbReference type="Pfam" id="PF07883">
    <property type="entry name" value="Cupin_2"/>
    <property type="match status" value="1"/>
</dbReference>
<keyword evidence="2" id="KW-0223">Dioxygenase</keyword>
<accession>A0A4Q7PPW3</accession>
<sequence>MAIAIARREEGPKEFRNGYGEVDWLPGVYPLIHTYKCVLKAGCSISPELYADKTQLFCFTEGTGYITNSKRAYNIDELSFFIPDFEADQFTIYAATDLEYMKLVVDMLESDKAAYVDTHMVLPSFKKFSELEEYDQSCKGPNTRSWSVVHSGNLGRVLMGIVCAEGEGTDEKGHPSVAQWNYCLKGADFRLTVDGETVDTKEGDWSYVPAGLDHSLLAETGKKVFYIWFEHKVEEVTLD</sequence>
<dbReference type="AlphaFoldDB" id="A0A4Q7PPW3"/>
<dbReference type="Gene3D" id="2.60.120.10">
    <property type="entry name" value="Jelly Rolls"/>
    <property type="match status" value="1"/>
</dbReference>
<gene>
    <name evidence="2" type="ORF">EV209_1115</name>
</gene>
<dbReference type="RefSeq" id="WP_130433808.1">
    <property type="nucleotide sequence ID" value="NZ_SGXF01000001.1"/>
</dbReference>
<protein>
    <submittedName>
        <fullName evidence="2">Quercetin dioxygenase-like cupin family protein</fullName>
    </submittedName>
</protein>
<dbReference type="GO" id="GO:0051213">
    <property type="term" value="F:dioxygenase activity"/>
    <property type="evidence" value="ECO:0007669"/>
    <property type="project" value="UniProtKB-KW"/>
</dbReference>
<evidence type="ECO:0000313" key="2">
    <source>
        <dbReference type="EMBL" id="RZT02982.1"/>
    </source>
</evidence>
<proteinExistence type="predicted"/>
<reference evidence="2 3" key="1">
    <citation type="submission" date="2019-02" db="EMBL/GenBank/DDBJ databases">
        <title>Genomic Encyclopedia of Type Strains, Phase IV (KMG-IV): sequencing the most valuable type-strain genomes for metagenomic binning, comparative biology and taxonomic classification.</title>
        <authorList>
            <person name="Goeker M."/>
        </authorList>
    </citation>
    <scope>NUCLEOTIDE SEQUENCE [LARGE SCALE GENOMIC DNA]</scope>
    <source>
        <strain evidence="2 3">DSM 29486</strain>
    </source>
</reference>
<name>A0A4Q7PPW3_9FIRM</name>
<dbReference type="InterPro" id="IPR013096">
    <property type="entry name" value="Cupin_2"/>
</dbReference>
<dbReference type="InterPro" id="IPR014710">
    <property type="entry name" value="RmlC-like_jellyroll"/>
</dbReference>
<organism evidence="2 3">
    <name type="scientific">Cuneatibacter caecimuris</name>
    <dbReference type="NCBI Taxonomy" id="1796618"/>
    <lineage>
        <taxon>Bacteria</taxon>
        <taxon>Bacillati</taxon>
        <taxon>Bacillota</taxon>
        <taxon>Clostridia</taxon>
        <taxon>Lachnospirales</taxon>
        <taxon>Lachnospiraceae</taxon>
        <taxon>Cuneatibacter</taxon>
    </lineage>
</organism>
<keyword evidence="2" id="KW-0560">Oxidoreductase</keyword>
<comment type="caution">
    <text evidence="2">The sequence shown here is derived from an EMBL/GenBank/DDBJ whole genome shotgun (WGS) entry which is preliminary data.</text>
</comment>
<dbReference type="InterPro" id="IPR011051">
    <property type="entry name" value="RmlC_Cupin_sf"/>
</dbReference>
<feature type="domain" description="Cupin type-2" evidence="1">
    <location>
        <begin position="165"/>
        <end position="228"/>
    </location>
</feature>
<dbReference type="EMBL" id="SGXF01000001">
    <property type="protein sequence ID" value="RZT02982.1"/>
    <property type="molecule type" value="Genomic_DNA"/>
</dbReference>
<evidence type="ECO:0000313" key="3">
    <source>
        <dbReference type="Proteomes" id="UP000292927"/>
    </source>
</evidence>
<keyword evidence="3" id="KW-1185">Reference proteome</keyword>
<dbReference type="OrthoDB" id="2066813at2"/>
<dbReference type="SUPFAM" id="SSF51182">
    <property type="entry name" value="RmlC-like cupins"/>
    <property type="match status" value="1"/>
</dbReference>
<dbReference type="Proteomes" id="UP000292927">
    <property type="component" value="Unassembled WGS sequence"/>
</dbReference>
<evidence type="ECO:0000259" key="1">
    <source>
        <dbReference type="Pfam" id="PF07883"/>
    </source>
</evidence>